<protein>
    <submittedName>
        <fullName evidence="1">Tripeptidyl-peptidase sed3</fullName>
    </submittedName>
</protein>
<evidence type="ECO:0000313" key="2">
    <source>
        <dbReference type="Proteomes" id="UP000830375"/>
    </source>
</evidence>
<comment type="caution">
    <text evidence="1">The sequence shown here is derived from an EMBL/GenBank/DDBJ whole genome shotgun (WGS) entry which is preliminary data.</text>
</comment>
<name>A0ABQ8LY99_LABRO</name>
<evidence type="ECO:0000313" key="1">
    <source>
        <dbReference type="EMBL" id="KAI2655610.1"/>
    </source>
</evidence>
<keyword evidence="2" id="KW-1185">Reference proteome</keyword>
<proteinExistence type="predicted"/>
<accession>A0ABQ8LY99</accession>
<sequence length="167" mass="18594">MPPLGGITPDSCPGPVSSQAYMASGQAAFTLHAMAILQVYWTKVLQDLHKVDPDPELVQELRLDTNYALRATKATAQALGRAMSTMVVQERYLWPNMAEMWDAEKVHFLDAPRLVFSVTPLKTRNGFGFIPAVCPLADSHHMVNKRAISFFSGSFSYHFCAWLHKAP</sequence>
<dbReference type="Proteomes" id="UP000830375">
    <property type="component" value="Unassembled WGS sequence"/>
</dbReference>
<reference evidence="1 2" key="1">
    <citation type="submission" date="2022-01" db="EMBL/GenBank/DDBJ databases">
        <title>A high-quality chromosome-level genome assembly of rohu carp, Labeo rohita.</title>
        <authorList>
            <person name="Arick M.A. II"/>
            <person name="Hsu C.-Y."/>
            <person name="Magbanua Z."/>
            <person name="Pechanova O."/>
            <person name="Grover C."/>
            <person name="Miller E."/>
            <person name="Thrash A."/>
            <person name="Ezzel L."/>
            <person name="Alam S."/>
            <person name="Benzie J."/>
            <person name="Hamilton M."/>
            <person name="Karsi A."/>
            <person name="Lawrence M.L."/>
            <person name="Peterson D.G."/>
        </authorList>
    </citation>
    <scope>NUCLEOTIDE SEQUENCE [LARGE SCALE GENOMIC DNA]</scope>
    <source>
        <strain evidence="2">BAU-BD-2019</strain>
        <tissue evidence="1">Blood</tissue>
    </source>
</reference>
<organism evidence="1 2">
    <name type="scientific">Labeo rohita</name>
    <name type="common">Indian major carp</name>
    <name type="synonym">Cyprinus rohita</name>
    <dbReference type="NCBI Taxonomy" id="84645"/>
    <lineage>
        <taxon>Eukaryota</taxon>
        <taxon>Metazoa</taxon>
        <taxon>Chordata</taxon>
        <taxon>Craniata</taxon>
        <taxon>Vertebrata</taxon>
        <taxon>Euteleostomi</taxon>
        <taxon>Actinopterygii</taxon>
        <taxon>Neopterygii</taxon>
        <taxon>Teleostei</taxon>
        <taxon>Ostariophysi</taxon>
        <taxon>Cypriniformes</taxon>
        <taxon>Cyprinidae</taxon>
        <taxon>Labeoninae</taxon>
        <taxon>Labeonini</taxon>
        <taxon>Labeo</taxon>
    </lineage>
</organism>
<gene>
    <name evidence="1" type="ORF">H4Q32_018035</name>
</gene>
<dbReference type="EMBL" id="JACTAM010000016">
    <property type="protein sequence ID" value="KAI2655610.1"/>
    <property type="molecule type" value="Genomic_DNA"/>
</dbReference>